<evidence type="ECO:0000313" key="2">
    <source>
        <dbReference type="Proteomes" id="UP001589844"/>
    </source>
</evidence>
<name>A0ABV6IEK3_9BURK</name>
<protein>
    <submittedName>
        <fullName evidence="1">Uncharacterized protein</fullName>
    </submittedName>
</protein>
<dbReference type="EMBL" id="JBHLXJ010000009">
    <property type="protein sequence ID" value="MFC0349920.1"/>
    <property type="molecule type" value="Genomic_DNA"/>
</dbReference>
<accession>A0ABV6IEK3</accession>
<proteinExistence type="predicted"/>
<reference evidence="1 2" key="1">
    <citation type="submission" date="2024-09" db="EMBL/GenBank/DDBJ databases">
        <authorList>
            <person name="Sun Q."/>
            <person name="Mori K."/>
        </authorList>
    </citation>
    <scope>NUCLEOTIDE SEQUENCE [LARGE SCALE GENOMIC DNA]</scope>
    <source>
        <strain evidence="1 2">CCM 8677</strain>
    </source>
</reference>
<dbReference type="RefSeq" id="WP_390211764.1">
    <property type="nucleotide sequence ID" value="NZ_JBHLXJ010000009.1"/>
</dbReference>
<organism evidence="1 2">
    <name type="scientific">Undibacterium danionis</name>
    <dbReference type="NCBI Taxonomy" id="1812100"/>
    <lineage>
        <taxon>Bacteria</taxon>
        <taxon>Pseudomonadati</taxon>
        <taxon>Pseudomonadota</taxon>
        <taxon>Betaproteobacteria</taxon>
        <taxon>Burkholderiales</taxon>
        <taxon>Oxalobacteraceae</taxon>
        <taxon>Undibacterium</taxon>
    </lineage>
</organism>
<dbReference type="Proteomes" id="UP001589844">
    <property type="component" value="Unassembled WGS sequence"/>
</dbReference>
<gene>
    <name evidence="1" type="ORF">ACFFJH_08880</name>
</gene>
<evidence type="ECO:0000313" key="1">
    <source>
        <dbReference type="EMBL" id="MFC0349920.1"/>
    </source>
</evidence>
<sequence length="464" mass="50855">MKTPLHAQHKNESNRQTGQFVSGYSLVADSYLEVFNKPIAMQFKAKMAMMEGSAHARQLKTLAACMASGHQTVRQNISSNDGAGRGVVQRNIDSTTFERSDAEAPSYVINQAARHLLYSDTHAAPPEPTELYTQSAEHDDAGQGRDVHAWQPNVAFFSNQQKQTFLGLGETGKRQAVALFKAQIETRHDDNAIENPRIGIMGKNDCGAFATALYNLIARKKARLNGGVGELTEQISQHVDNYPEMEVGDMMRHIFDPQEGVQGGCGWHAATVVAQQGGAAVTLEANVGKDLTRPEFFIRNGSAGFVQANHDDNEVGDRLEVTKYASGPAPTDDTSRYGTFDRVPALTAGNVATGETFKVYHDAIRRDITSLLTRQNCLAFWRRQTLLEESMPDGIIEMRAAIGNVLAAVGIGATKGAGGKPFSRSEDTHYFYQLMHRYQSFCNGPTTTAELKLISAAIRRFPVR</sequence>
<keyword evidence="2" id="KW-1185">Reference proteome</keyword>
<comment type="caution">
    <text evidence="1">The sequence shown here is derived from an EMBL/GenBank/DDBJ whole genome shotgun (WGS) entry which is preliminary data.</text>
</comment>